<dbReference type="EMBL" id="CP033239">
    <property type="protein sequence ID" value="AZF78300.1"/>
    <property type="molecule type" value="Genomic_DNA"/>
</dbReference>
<evidence type="ECO:0000313" key="23">
    <source>
        <dbReference type="Proteomes" id="UP000282269"/>
    </source>
</evidence>
<dbReference type="Proteomes" id="UP000275843">
    <property type="component" value="Chromosome"/>
</dbReference>
<dbReference type="EMBL" id="CP033240">
    <property type="protein sequence ID" value="AZF80906.1"/>
    <property type="molecule type" value="Genomic_DNA"/>
</dbReference>
<evidence type="ECO:0000313" key="1">
    <source>
        <dbReference type="EMBL" id="AKA73360.1"/>
    </source>
</evidence>
<dbReference type="EMBL" id="CP033238">
    <property type="protein sequence ID" value="AZF75693.1"/>
    <property type="molecule type" value="Genomic_DNA"/>
</dbReference>
<dbReference type="OrthoDB" id="39794at2157"/>
<dbReference type="Proteomes" id="UP000273194">
    <property type="component" value="Chromosome"/>
</dbReference>
<dbReference type="EMBL" id="CP011057">
    <property type="protein sequence ID" value="AKA78752.1"/>
    <property type="molecule type" value="Genomic_DNA"/>
</dbReference>
<evidence type="ECO:0000313" key="4">
    <source>
        <dbReference type="EMBL" id="AZF67828.1"/>
    </source>
</evidence>
<name>A0A0E3KBW4_SACSO</name>
<dbReference type="EMBL" id="CP033241">
    <property type="protein sequence ID" value="AZF83546.1"/>
    <property type="molecule type" value="Genomic_DNA"/>
</dbReference>
<dbReference type="EMBL" id="CP033237">
    <property type="protein sequence ID" value="AZF73068.1"/>
    <property type="molecule type" value="Genomic_DNA"/>
</dbReference>
<evidence type="ECO:0000313" key="16">
    <source>
        <dbReference type="Proteomes" id="UP000076770"/>
    </source>
</evidence>
<sequence length="83" mass="9654">MFKELLGDYEPRGRIIQGVGRFIALGLDDPFHITTITGFTLYGIGKYIEKKRTNYGIRMAKMDIENIRKNLREITLDISTIRF</sequence>
<evidence type="ECO:0000313" key="8">
    <source>
        <dbReference type="EMBL" id="AZF78300.1"/>
    </source>
</evidence>
<dbReference type="EMBL" id="LT549890">
    <property type="protein sequence ID" value="SAI86888.1"/>
    <property type="molecule type" value="Genomic_DNA"/>
</dbReference>
<dbReference type="EMBL" id="CP011055">
    <property type="protein sequence ID" value="AKA73360.1"/>
    <property type="molecule type" value="Genomic_DNA"/>
</dbReference>
<dbReference type="Proteomes" id="UP000278715">
    <property type="component" value="Chromosome"/>
</dbReference>
<evidence type="ECO:0000313" key="24">
    <source>
        <dbReference type="Proteomes" id="UP000594632"/>
    </source>
</evidence>
<dbReference type="Proteomes" id="UP000267993">
    <property type="component" value="Chromosome"/>
</dbReference>
<evidence type="ECO:0000313" key="9">
    <source>
        <dbReference type="EMBL" id="AZF80906.1"/>
    </source>
</evidence>
<evidence type="ECO:0000313" key="5">
    <source>
        <dbReference type="EMBL" id="AZF70448.1"/>
    </source>
</evidence>
<evidence type="ECO:0000313" key="10">
    <source>
        <dbReference type="EMBL" id="AZF83546.1"/>
    </source>
</evidence>
<evidence type="ECO:0000313" key="13">
    <source>
        <dbReference type="Proteomes" id="UP000033057"/>
    </source>
</evidence>
<evidence type="ECO:0000313" key="19">
    <source>
        <dbReference type="Proteomes" id="UP000273194"/>
    </source>
</evidence>
<dbReference type="Proteomes" id="UP000282269">
    <property type="component" value="Chromosome"/>
</dbReference>
<accession>A0A0E3KBW4</accession>
<evidence type="ECO:0000313" key="14">
    <source>
        <dbReference type="Proteomes" id="UP000033085"/>
    </source>
</evidence>
<dbReference type="GeneID" id="1453262"/>
<evidence type="ECO:0000313" key="11">
    <source>
        <dbReference type="EMBL" id="QPG50339.1"/>
    </source>
</evidence>
<dbReference type="Proteomes" id="UP000076770">
    <property type="component" value="Chromosome i"/>
</dbReference>
<evidence type="ECO:0000313" key="22">
    <source>
        <dbReference type="Proteomes" id="UP000278715"/>
    </source>
</evidence>
<dbReference type="RefSeq" id="WP_009989654.1">
    <property type="nucleotide sequence ID" value="NZ_CP011055.2"/>
</dbReference>
<evidence type="ECO:0000313" key="15">
    <source>
        <dbReference type="Proteomes" id="UP000033106"/>
    </source>
</evidence>
<reference evidence="17 18" key="4">
    <citation type="journal article" date="2018" name="Proc. Natl. Acad. Sci. U.S.A.">
        <title>Nonmutational mechanism of inheritance in the Archaeon Sulfolobus solfataricus.</title>
        <authorList>
            <person name="Payne S."/>
            <person name="McCarthy S."/>
            <person name="Johnson T."/>
            <person name="North E."/>
            <person name="Blum P."/>
        </authorList>
    </citation>
    <scope>NUCLEOTIDE SEQUENCE [LARGE SCALE GENOMIC DNA]</scope>
    <source>
        <strain evidence="5 17">SARC-H</strain>
        <strain evidence="6 21">SARC-I</strain>
        <strain evidence="8 22">SARC-N</strain>
        <strain evidence="9 23">SARC-O</strain>
        <strain evidence="10 18">SUL120</strain>
        <strain evidence="4 19">SULG</strain>
        <strain evidence="7 20">SULM</strain>
    </source>
</reference>
<evidence type="ECO:0000313" key="7">
    <source>
        <dbReference type="EMBL" id="AZF75693.1"/>
    </source>
</evidence>
<dbReference type="Proteomes" id="UP000033085">
    <property type="component" value="Chromosome"/>
</dbReference>
<evidence type="ECO:0000313" key="21">
    <source>
        <dbReference type="Proteomes" id="UP000275843"/>
    </source>
</evidence>
<dbReference type="KEGG" id="ssof:SULC_1017"/>
<dbReference type="EMBL" id="CP011056">
    <property type="protein sequence ID" value="AKA76059.1"/>
    <property type="molecule type" value="Genomic_DNA"/>
</dbReference>
<dbReference type="EMBL" id="CP033236">
    <property type="protein sequence ID" value="AZF70448.1"/>
    <property type="molecule type" value="Genomic_DNA"/>
</dbReference>
<dbReference type="Proteomes" id="UP000594632">
    <property type="component" value="Chromosome"/>
</dbReference>
<reference evidence="3" key="5">
    <citation type="submission" date="2018-10" db="EMBL/GenBank/DDBJ databases">
        <authorList>
            <person name="McCarthy S."/>
            <person name="Gradnigo J."/>
            <person name="Johnson T."/>
            <person name="Payne S."/>
            <person name="Lipzen A."/>
            <person name="Schackwitz W."/>
            <person name="Martin J."/>
            <person name="Moriyama E."/>
            <person name="Blum P."/>
        </authorList>
    </citation>
    <scope>NUCLEOTIDE SEQUENCE</scope>
    <source>
        <strain evidence="1">SARC-B</strain>
        <strain evidence="2">SARC-C</strain>
        <strain evidence="3">SULA</strain>
    </source>
</reference>
<dbReference type="KEGG" id="ssol:SULB_1018"/>
<evidence type="ECO:0000313" key="2">
    <source>
        <dbReference type="EMBL" id="AKA76059.1"/>
    </source>
</evidence>
<evidence type="ECO:0000313" key="18">
    <source>
        <dbReference type="Proteomes" id="UP000269431"/>
    </source>
</evidence>
<dbReference type="KEGG" id="ssoa:SULA_1016"/>
<evidence type="ECO:0000313" key="20">
    <source>
        <dbReference type="Proteomes" id="UP000273443"/>
    </source>
</evidence>
<dbReference type="EMBL" id="CP050869">
    <property type="protein sequence ID" value="QPG50339.1"/>
    <property type="molecule type" value="Genomic_DNA"/>
</dbReference>
<evidence type="ECO:0000313" key="6">
    <source>
        <dbReference type="EMBL" id="AZF73068.1"/>
    </source>
</evidence>
<dbReference type="Proteomes" id="UP000273443">
    <property type="component" value="Chromosome"/>
</dbReference>
<dbReference type="Proteomes" id="UP000033106">
    <property type="component" value="Chromosome"/>
</dbReference>
<evidence type="ECO:0000313" key="17">
    <source>
        <dbReference type="Proteomes" id="UP000267993"/>
    </source>
</evidence>
<reference evidence="12" key="3">
    <citation type="submission" date="2016-04" db="EMBL/GenBank/DDBJ databases">
        <authorList>
            <person name="Evans L.H."/>
            <person name="Alamgir A."/>
            <person name="Owens N."/>
            <person name="Weber N.D."/>
            <person name="Virtaneva K."/>
            <person name="Barbian K."/>
            <person name="Babar A."/>
            <person name="Rosenke K."/>
        </authorList>
    </citation>
    <scope>NUCLEOTIDE SEQUENCE</scope>
    <source>
        <strain evidence="12">P1</strain>
    </source>
</reference>
<gene>
    <name evidence="11" type="ORF">HFC64_11470</name>
    <name evidence="12" type="ORF">SSOP1_3334</name>
    <name evidence="3" type="ORF">SULA_1016</name>
    <name evidence="1" type="ORF">SULB_1018</name>
    <name evidence="2" type="ORF">SULC_1017</name>
    <name evidence="4" type="ORF">SULG_04990</name>
    <name evidence="5" type="ORF">SULH_04990</name>
    <name evidence="6" type="ORF">SULI_04990</name>
    <name evidence="7" type="ORF">SULM_04990</name>
    <name evidence="8" type="ORF">SULN_04990</name>
    <name evidence="9" type="ORF">SULO_05000</name>
    <name evidence="10" type="ORF">SULZ_05235</name>
</gene>
<protein>
    <submittedName>
        <fullName evidence="3">Uncharacterized protein</fullName>
    </submittedName>
</protein>
<organism evidence="3 15">
    <name type="scientific">Saccharolobus solfataricus</name>
    <name type="common">Sulfolobus solfataricus</name>
    <dbReference type="NCBI Taxonomy" id="2287"/>
    <lineage>
        <taxon>Archaea</taxon>
        <taxon>Thermoproteota</taxon>
        <taxon>Thermoprotei</taxon>
        <taxon>Sulfolobales</taxon>
        <taxon>Sulfolobaceae</taxon>
        <taxon>Saccharolobus</taxon>
    </lineage>
</organism>
<dbReference type="GeneID" id="44128962"/>
<dbReference type="EMBL" id="CP033235">
    <property type="protein sequence ID" value="AZF67828.1"/>
    <property type="molecule type" value="Genomic_DNA"/>
</dbReference>
<dbReference type="Proteomes" id="UP000033057">
    <property type="component" value="Chromosome"/>
</dbReference>
<dbReference type="OMA" id="IQGVGKF"/>
<reference evidence="16" key="2">
    <citation type="submission" date="2016-04" db="EMBL/GenBank/DDBJ databases">
        <authorList>
            <person name="Shah S.A."/>
            <person name="Garrett R.A."/>
        </authorList>
    </citation>
    <scope>NUCLEOTIDE SEQUENCE [LARGE SCALE GENOMIC DNA]</scope>
    <source>
        <strain evidence="16">ATCC 35091 / DSM 1616 / JCM 8930 / NBRC 15331 / P1</strain>
    </source>
</reference>
<evidence type="ECO:0000313" key="12">
    <source>
        <dbReference type="EMBL" id="SAI86888.1"/>
    </source>
</evidence>
<proteinExistence type="predicted"/>
<dbReference type="AlphaFoldDB" id="A0A0E3KBW4"/>
<dbReference type="PATRIC" id="fig|2287.6.peg.1075"/>
<reference evidence="11 24" key="6">
    <citation type="journal article" date="2020" name="Nat. Commun.">
        <title>The structures of two archaeal type IV pili illuminate evolutionary relationships.</title>
        <authorList>
            <person name="Wang F."/>
            <person name="Baquero D.P."/>
            <person name="Su Z."/>
            <person name="Beltran L.C."/>
            <person name="Prangishvili D."/>
            <person name="Krupovic M."/>
            <person name="Egelman E.H."/>
        </authorList>
    </citation>
    <scope>NUCLEOTIDE SEQUENCE [LARGE SCALE GENOMIC DNA]</scope>
    <source>
        <strain evidence="11 24">POZ149</strain>
    </source>
</reference>
<reference evidence="13 14" key="1">
    <citation type="journal article" date="2015" name="Genome Announc.">
        <title>Complete Genome Sequence of Sulfolobus solfataricus Strain 98/2 and Evolved Derivatives.</title>
        <authorList>
            <person name="McCarthy S."/>
            <person name="Gradnigo J."/>
            <person name="Johnson T."/>
            <person name="Payne S."/>
            <person name="Lipzen A."/>
            <person name="Martin J."/>
            <person name="Schackwitz W."/>
            <person name="Moriyama E."/>
            <person name="Blum P."/>
        </authorList>
    </citation>
    <scope>NUCLEOTIDE SEQUENCE [LARGE SCALE GENOMIC DNA]</scope>
    <source>
        <strain evidence="13">98/2 SULC</strain>
        <strain evidence="1">SARC-B</strain>
        <strain evidence="2">SARC-C</strain>
        <strain evidence="3 15">SULA</strain>
        <strain evidence="14">SULB</strain>
    </source>
</reference>
<evidence type="ECO:0000313" key="3">
    <source>
        <dbReference type="EMBL" id="AKA78752.1"/>
    </source>
</evidence>
<dbReference type="Proteomes" id="UP000269431">
    <property type="component" value="Chromosome"/>
</dbReference>